<dbReference type="Gene3D" id="3.30.70.2590">
    <property type="match status" value="1"/>
</dbReference>
<dbReference type="InterPro" id="IPR038470">
    <property type="entry name" value="Cellsynth_D_sf"/>
</dbReference>
<organism evidence="2 3">
    <name type="scientific">Caulobacter flavus</name>
    <dbReference type="NCBI Taxonomy" id="1679497"/>
    <lineage>
        <taxon>Bacteria</taxon>
        <taxon>Pseudomonadati</taxon>
        <taxon>Pseudomonadota</taxon>
        <taxon>Alphaproteobacteria</taxon>
        <taxon>Caulobacterales</taxon>
        <taxon>Caulobacteraceae</taxon>
        <taxon>Caulobacter</taxon>
    </lineage>
</organism>
<proteinExistence type="predicted"/>
<protein>
    <recommendedName>
        <fullName evidence="5">Cellulose synthase</fullName>
    </recommendedName>
</protein>
<dbReference type="Proteomes" id="UP000281192">
    <property type="component" value="Chromosome"/>
</dbReference>
<dbReference type="Proteomes" id="UP000234483">
    <property type="component" value="Unassembled WGS sequence"/>
</dbReference>
<reference evidence="2 3" key="1">
    <citation type="submission" date="2017-12" db="EMBL/GenBank/DDBJ databases">
        <title>The genome sequence of Caulobacter flavus CGMCC1 15093.</title>
        <authorList>
            <person name="Gao J."/>
            <person name="Mao X."/>
            <person name="Sun J."/>
        </authorList>
    </citation>
    <scope>NUCLEOTIDE SEQUENCE [LARGE SCALE GENOMIC DNA]</scope>
    <source>
        <strain evidence="2 3">CGMCC1 15093</strain>
    </source>
</reference>
<dbReference type="GO" id="GO:0030244">
    <property type="term" value="P:cellulose biosynthetic process"/>
    <property type="evidence" value="ECO:0007669"/>
    <property type="project" value="InterPro"/>
</dbReference>
<dbReference type="AlphaFoldDB" id="A0A2N5CNG0"/>
<keyword evidence="4" id="KW-1185">Reference proteome</keyword>
<evidence type="ECO:0000313" key="3">
    <source>
        <dbReference type="Proteomes" id="UP000234483"/>
    </source>
</evidence>
<dbReference type="EMBL" id="PJRQ01000044">
    <property type="protein sequence ID" value="PLR07958.1"/>
    <property type="molecule type" value="Genomic_DNA"/>
</dbReference>
<evidence type="ECO:0000313" key="4">
    <source>
        <dbReference type="Proteomes" id="UP000281192"/>
    </source>
</evidence>
<accession>A0A2N5CNG0</accession>
<gene>
    <name evidence="1" type="ORF">C1707_09860</name>
    <name evidence="2" type="ORF">CFHF_21335</name>
</gene>
<dbReference type="KEGG" id="cfh:C1707_09860"/>
<evidence type="ECO:0000313" key="1">
    <source>
        <dbReference type="EMBL" id="AYV49511.1"/>
    </source>
</evidence>
<sequence length="157" mass="17137">MSASEFDPRSKDLGYLRRRRVSGQWAPFLASLADELAAVADQGAVKRFLCATGERMARSHALPRLETLDELEARLNEILDGMDWGWVQLAAADDHILITHGACPNVLEDDARRAWPPLMAEVLAGAYGAWLAAQGSPGGTTTCRDPLASPLVFEHRV</sequence>
<dbReference type="RefSeq" id="WP_101715124.1">
    <property type="nucleotide sequence ID" value="NZ_CP026100.1"/>
</dbReference>
<evidence type="ECO:0008006" key="5">
    <source>
        <dbReference type="Google" id="ProtNLM"/>
    </source>
</evidence>
<dbReference type="OrthoDB" id="6078279at2"/>
<dbReference type="EMBL" id="CP026100">
    <property type="protein sequence ID" value="AYV49511.1"/>
    <property type="molecule type" value="Genomic_DNA"/>
</dbReference>
<reference evidence="1 4" key="2">
    <citation type="submission" date="2018-01" db="EMBL/GenBank/DDBJ databases">
        <title>Complete genome sequence of Caulobacter flavus RHGG3.</title>
        <authorList>
            <person name="Yang E."/>
        </authorList>
    </citation>
    <scope>NUCLEOTIDE SEQUENCE [LARGE SCALE GENOMIC DNA]</scope>
    <source>
        <strain evidence="1 4">RHGG3</strain>
    </source>
</reference>
<dbReference type="InterPro" id="IPR022798">
    <property type="entry name" value="BcsD_bac"/>
</dbReference>
<name>A0A2N5CNG0_9CAUL</name>
<dbReference type="Pfam" id="PF03500">
    <property type="entry name" value="Cellsynth_D"/>
    <property type="match status" value="1"/>
</dbReference>
<evidence type="ECO:0000313" key="2">
    <source>
        <dbReference type="EMBL" id="PLR07958.1"/>
    </source>
</evidence>